<protein>
    <recommendedName>
        <fullName evidence="4">PknH-like extracellular domain-containing protein</fullName>
    </recommendedName>
</protein>
<feature type="compositionally biased region" description="Pro residues" evidence="1">
    <location>
        <begin position="76"/>
        <end position="90"/>
    </location>
</feature>
<feature type="region of interest" description="Disordered" evidence="1">
    <location>
        <begin position="47"/>
        <end position="91"/>
    </location>
</feature>
<keyword evidence="3" id="KW-1185">Reference proteome</keyword>
<dbReference type="AlphaFoldDB" id="A0A1I1BXU5"/>
<proteinExistence type="predicted"/>
<dbReference type="OrthoDB" id="3689832at2"/>
<dbReference type="Proteomes" id="UP000243799">
    <property type="component" value="Unassembled WGS sequence"/>
</dbReference>
<reference evidence="3" key="1">
    <citation type="submission" date="2016-10" db="EMBL/GenBank/DDBJ databases">
        <authorList>
            <person name="Varghese N."/>
            <person name="Submissions S."/>
        </authorList>
    </citation>
    <scope>NUCLEOTIDE SEQUENCE [LARGE SCALE GENOMIC DNA]</scope>
    <source>
        <strain evidence="3">CGMCC 4.3568</strain>
    </source>
</reference>
<evidence type="ECO:0000256" key="1">
    <source>
        <dbReference type="SAM" id="MobiDB-lite"/>
    </source>
</evidence>
<evidence type="ECO:0000313" key="2">
    <source>
        <dbReference type="EMBL" id="SFB55081.1"/>
    </source>
</evidence>
<feature type="compositionally biased region" description="Polar residues" evidence="1">
    <location>
        <begin position="59"/>
        <end position="73"/>
    </location>
</feature>
<sequence length="233" mass="24052">MHYCRSLPADPRGGPESPSLPEVETVRHGRLFAVTAIALAGLSGCADRPNDLDTYYEDPTQNAETSARTANSSPRPVAPPVTTTPPPPPIEALTSVVLTDADVAAEGVSPADTPSAMEGCLAELQAGRSTSAGWRYPTGSELTQHVLGFGESTAAVVEELRCADAEPLPLTAPEGTTAHQAWCAAATCTVVLSRDELVSAVQVAASSPDRAAEAAVRLAPVVGTALARESTQR</sequence>
<dbReference type="RefSeq" id="WP_091676370.1">
    <property type="nucleotide sequence ID" value="NZ_FOKG01000018.1"/>
</dbReference>
<accession>A0A1I1BXU5</accession>
<name>A0A1I1BXU5_9PSEU</name>
<dbReference type="EMBL" id="FOKG01000018">
    <property type="protein sequence ID" value="SFB55081.1"/>
    <property type="molecule type" value="Genomic_DNA"/>
</dbReference>
<evidence type="ECO:0000313" key="3">
    <source>
        <dbReference type="Proteomes" id="UP000243799"/>
    </source>
</evidence>
<gene>
    <name evidence="2" type="ORF">SAMN05216266_118126</name>
</gene>
<organism evidence="2 3">
    <name type="scientific">Amycolatopsis marina</name>
    <dbReference type="NCBI Taxonomy" id="490629"/>
    <lineage>
        <taxon>Bacteria</taxon>
        <taxon>Bacillati</taxon>
        <taxon>Actinomycetota</taxon>
        <taxon>Actinomycetes</taxon>
        <taxon>Pseudonocardiales</taxon>
        <taxon>Pseudonocardiaceae</taxon>
        <taxon>Amycolatopsis</taxon>
    </lineage>
</organism>
<dbReference type="STRING" id="490629.SAMN05216266_118126"/>
<evidence type="ECO:0008006" key="4">
    <source>
        <dbReference type="Google" id="ProtNLM"/>
    </source>
</evidence>
<feature type="region of interest" description="Disordered" evidence="1">
    <location>
        <begin position="1"/>
        <end position="23"/>
    </location>
</feature>